<feature type="region of interest" description="Disordered" evidence="9">
    <location>
        <begin position="1"/>
        <end position="25"/>
    </location>
</feature>
<keyword evidence="7" id="KW-0472">Membrane</keyword>
<dbReference type="Pfam" id="PF08318">
    <property type="entry name" value="COG4_m"/>
    <property type="match status" value="1"/>
</dbReference>
<evidence type="ECO:0000256" key="5">
    <source>
        <dbReference type="ARBA" id="ARBA00022927"/>
    </source>
</evidence>
<evidence type="ECO:0000256" key="6">
    <source>
        <dbReference type="ARBA" id="ARBA00023034"/>
    </source>
</evidence>
<evidence type="ECO:0000256" key="1">
    <source>
        <dbReference type="ARBA" id="ARBA00004395"/>
    </source>
</evidence>
<comment type="similarity">
    <text evidence="2">Belongs to the COG4 family.</text>
</comment>
<dbReference type="AlphaFoldDB" id="A0AAV3Q445"/>
<organism evidence="11 12">
    <name type="scientific">Lithospermum erythrorhizon</name>
    <name type="common">Purple gromwell</name>
    <name type="synonym">Lithospermum officinale var. erythrorhizon</name>
    <dbReference type="NCBI Taxonomy" id="34254"/>
    <lineage>
        <taxon>Eukaryota</taxon>
        <taxon>Viridiplantae</taxon>
        <taxon>Streptophyta</taxon>
        <taxon>Embryophyta</taxon>
        <taxon>Tracheophyta</taxon>
        <taxon>Spermatophyta</taxon>
        <taxon>Magnoliopsida</taxon>
        <taxon>eudicotyledons</taxon>
        <taxon>Gunneridae</taxon>
        <taxon>Pentapetalae</taxon>
        <taxon>asterids</taxon>
        <taxon>lamiids</taxon>
        <taxon>Boraginales</taxon>
        <taxon>Boraginaceae</taxon>
        <taxon>Boraginoideae</taxon>
        <taxon>Lithospermeae</taxon>
        <taxon>Lithospermum</taxon>
    </lineage>
</organism>
<dbReference type="EMBL" id="BAABME010003452">
    <property type="protein sequence ID" value="GAA0158857.1"/>
    <property type="molecule type" value="Genomic_DNA"/>
</dbReference>
<feature type="compositionally biased region" description="Pro residues" evidence="9">
    <location>
        <begin position="1"/>
        <end position="19"/>
    </location>
</feature>
<keyword evidence="12" id="KW-1185">Reference proteome</keyword>
<evidence type="ECO:0000256" key="7">
    <source>
        <dbReference type="ARBA" id="ARBA00023136"/>
    </source>
</evidence>
<dbReference type="GO" id="GO:0015031">
    <property type="term" value="P:protein transport"/>
    <property type="evidence" value="ECO:0007669"/>
    <property type="project" value="UniProtKB-KW"/>
</dbReference>
<keyword evidence="6" id="KW-0333">Golgi apparatus</keyword>
<evidence type="ECO:0000256" key="9">
    <source>
        <dbReference type="SAM" id="MobiDB-lite"/>
    </source>
</evidence>
<name>A0AAV3Q445_LITER</name>
<dbReference type="GO" id="GO:0000139">
    <property type="term" value="C:Golgi membrane"/>
    <property type="evidence" value="ECO:0007669"/>
    <property type="project" value="UniProtKB-SubCell"/>
</dbReference>
<dbReference type="PANTHER" id="PTHR24016">
    <property type="entry name" value="CONSERVED OLIGOMERIC GOLGI COMPLEX SUBUNIT 4"/>
    <property type="match status" value="1"/>
</dbReference>
<reference evidence="11 12" key="1">
    <citation type="submission" date="2024-01" db="EMBL/GenBank/DDBJ databases">
        <title>The complete chloroplast genome sequence of Lithospermum erythrorhizon: insights into the phylogenetic relationship among Boraginaceae species and the maternal lineages of purple gromwells.</title>
        <authorList>
            <person name="Okada T."/>
            <person name="Watanabe K."/>
        </authorList>
    </citation>
    <scope>NUCLEOTIDE SEQUENCE [LARGE SCALE GENOMIC DNA]</scope>
</reference>
<proteinExistence type="inferred from homology"/>
<evidence type="ECO:0000256" key="4">
    <source>
        <dbReference type="ARBA" id="ARBA00022448"/>
    </source>
</evidence>
<feature type="domain" description="COG4 transport protein middle alpha-helical bundle" evidence="10">
    <location>
        <begin position="185"/>
        <end position="495"/>
    </location>
</feature>
<dbReference type="Gene3D" id="1.20.58.1970">
    <property type="match status" value="1"/>
</dbReference>
<keyword evidence="4" id="KW-0813">Transport</keyword>
<comment type="caution">
    <text evidence="11">The sequence shown here is derived from an EMBL/GenBank/DDBJ whole genome shotgun (WGS) entry which is preliminary data.</text>
</comment>
<dbReference type="InterPro" id="IPR048684">
    <property type="entry name" value="COG4_C"/>
</dbReference>
<comment type="subcellular location">
    <subcellularLocation>
        <location evidence="1">Golgi apparatus membrane</location>
        <topology evidence="1">Peripheral membrane protein</topology>
    </subcellularLocation>
</comment>
<accession>A0AAV3Q445</accession>
<evidence type="ECO:0000313" key="12">
    <source>
        <dbReference type="Proteomes" id="UP001454036"/>
    </source>
</evidence>
<dbReference type="Proteomes" id="UP001454036">
    <property type="component" value="Unassembled WGS sequence"/>
</dbReference>
<dbReference type="Gene3D" id="1.10.287.1060">
    <property type="entry name" value="ESAT-6-like"/>
    <property type="match status" value="1"/>
</dbReference>
<evidence type="ECO:0000256" key="2">
    <source>
        <dbReference type="ARBA" id="ARBA00009215"/>
    </source>
</evidence>
<evidence type="ECO:0000256" key="3">
    <source>
        <dbReference type="ARBA" id="ARBA00020975"/>
    </source>
</evidence>
<protein>
    <recommendedName>
        <fullName evidence="3">Conserved oligomeric Golgi complex subunit 4</fullName>
    </recommendedName>
    <alternativeName>
        <fullName evidence="8">Component of oligomeric Golgi complex 4</fullName>
    </alternativeName>
</protein>
<dbReference type="Pfam" id="PF20662">
    <property type="entry name" value="COG4_C"/>
    <property type="match status" value="1"/>
</dbReference>
<keyword evidence="5" id="KW-0653">Protein transport</keyword>
<evidence type="ECO:0000256" key="8">
    <source>
        <dbReference type="ARBA" id="ARBA00031340"/>
    </source>
</evidence>
<sequence length="753" mass="84417">MSSTPKPPTTPTTPTPTPTPTLNFGTPEALTTITTLTDVGTMTRLLHECIAYQRALDVELDSILSHKSDLDRHLTSLQKSSQVLDIVKSDSDFMLNNVRTTTSLADHVSAKVRLLDLAQSRVHDTILRIDAIVHRSNCLEGVKKSLQSDDLENAANFVQSFLKIDSKFKFDSGGSGSDNEQREELLGYKKQLEGIVRKKVANAVDSRDHVAVVRFIKLYPSIGLDYEGLEEYVKYLKKVIAMRSRVEFEQLVESMSEMPGDGFDNGSPLNFIGCLTNLFKDIVLAIEENDEMLRGLCGEDAIVYAICELQEECDSRGATIIKKYMEYRRLSKLASDINSYKSNLLEVGGPEGPEPREIELYLEEILSLTQLGEDYTDYMVSKIRSLRSVNPEVLPNATKTFKSGHLSKVVQDVTGYYVILEGYFMVENVRKAIKIDEHVLDSLTTSMVDDVFYVLQSCCRRSISTSNIHSVIPIISNAVSLLGGEFNEALQQKMREPNLGAKLFMGGSAVQNSGTEIATALNNIEVSSEYVLKLRHEIEEQCAEVFPAPGEKERVKSCLSELNDTSNSFKKALSAGMEQLVATVTPRVRPVLDNVATISYELSETEYADNEVNDPWVQRLLHAVESNVVWLQPVMTTNNYDIFVHLVIDFIVKRLEVIMMQKRFSQLGGLQLDRDVRALVSHFSGMTQRPVRDKFARLTQMATILNLEKVSEILDFWGENAGPMTWRLTPAEVRRVLGLRVDFRPEAIAALKL</sequence>
<dbReference type="SMART" id="SM00762">
    <property type="entry name" value="Cog4"/>
    <property type="match status" value="1"/>
</dbReference>
<dbReference type="InterPro" id="IPR048682">
    <property type="entry name" value="COG4"/>
</dbReference>
<dbReference type="Pfam" id="PF20663">
    <property type="entry name" value="COG4_N"/>
    <property type="match status" value="1"/>
</dbReference>
<dbReference type="PANTHER" id="PTHR24016:SF0">
    <property type="entry name" value="CONSERVED OLIGOMERIC GOLGI COMPLEX SUBUNIT 4"/>
    <property type="match status" value="1"/>
</dbReference>
<evidence type="ECO:0000259" key="10">
    <source>
        <dbReference type="SMART" id="SM00762"/>
    </source>
</evidence>
<gene>
    <name evidence="11" type="ORF">LIER_15779</name>
</gene>
<dbReference type="InterPro" id="IPR048680">
    <property type="entry name" value="COG4_N"/>
</dbReference>
<dbReference type="InterPro" id="IPR013167">
    <property type="entry name" value="COG4_M"/>
</dbReference>
<evidence type="ECO:0000313" key="11">
    <source>
        <dbReference type="EMBL" id="GAA0158857.1"/>
    </source>
</evidence>